<dbReference type="GO" id="GO:0003729">
    <property type="term" value="F:mRNA binding"/>
    <property type="evidence" value="ECO:0007669"/>
    <property type="project" value="TreeGrafter"/>
</dbReference>
<dbReference type="PANTHER" id="PTHR19980:SF0">
    <property type="entry name" value="CLEAVAGE STIMULATION FACTOR SUBUNIT 3"/>
    <property type="match status" value="1"/>
</dbReference>
<dbReference type="GO" id="GO:0031124">
    <property type="term" value="P:mRNA 3'-end processing"/>
    <property type="evidence" value="ECO:0007669"/>
    <property type="project" value="InterPro"/>
</dbReference>
<dbReference type="InterPro" id="IPR045243">
    <property type="entry name" value="Rna14-like"/>
</dbReference>
<organism evidence="1 2">
    <name type="scientific">Trypanosoma theileri</name>
    <dbReference type="NCBI Taxonomy" id="67003"/>
    <lineage>
        <taxon>Eukaryota</taxon>
        <taxon>Discoba</taxon>
        <taxon>Euglenozoa</taxon>
        <taxon>Kinetoplastea</taxon>
        <taxon>Metakinetoplastina</taxon>
        <taxon>Trypanosomatida</taxon>
        <taxon>Trypanosomatidae</taxon>
        <taxon>Trypanosoma</taxon>
    </lineage>
</organism>
<accession>A0A1X0NMW7</accession>
<dbReference type="OrthoDB" id="276665at2759"/>
<dbReference type="VEuPathDB" id="TriTrypDB:TM35_000312400"/>
<dbReference type="AlphaFoldDB" id="A0A1X0NMW7"/>
<dbReference type="GO" id="GO:0005634">
    <property type="term" value="C:nucleus"/>
    <property type="evidence" value="ECO:0007669"/>
    <property type="project" value="TreeGrafter"/>
</dbReference>
<dbReference type="Proteomes" id="UP000192257">
    <property type="component" value="Unassembled WGS sequence"/>
</dbReference>
<gene>
    <name evidence="1" type="ORF">TM35_000312400</name>
</gene>
<dbReference type="RefSeq" id="XP_028880120.1">
    <property type="nucleotide sequence ID" value="XM_029028721.1"/>
</dbReference>
<keyword evidence="2" id="KW-1185">Reference proteome</keyword>
<dbReference type="PANTHER" id="PTHR19980">
    <property type="entry name" value="RNA CLEAVAGE STIMULATION FACTOR"/>
    <property type="match status" value="1"/>
</dbReference>
<evidence type="ECO:0000313" key="2">
    <source>
        <dbReference type="Proteomes" id="UP000192257"/>
    </source>
</evidence>
<evidence type="ECO:0000313" key="1">
    <source>
        <dbReference type="EMBL" id="ORC86054.1"/>
    </source>
</evidence>
<dbReference type="SUPFAM" id="SSF48452">
    <property type="entry name" value="TPR-like"/>
    <property type="match status" value="1"/>
</dbReference>
<sequence>MRTCIDDVDEDDCQCPLPIENYIKSNPSSALSARWVYDLPDEEQGSCIAKMIEDAVYQETWIAYFDYAEKKGIVVTDEVALEAIHGVGLDPHSASLWLRVIRLISEEEKKRELFQLALRIPLYQQNLVYKEYKNFELEVAKGNGQTTPNCIPYSEVVQFSEILKTEPTWPDRFVDVRMSKISRKNALCVQWNDLLRSMMDYSVECSIPQDLQLRRIELAFRQLCTQFAQEDVCWYAYASFVAVDLKDETQAREILEKGLTYVGNNSIALRSLEALLSKPDSGLINVSKHIVKEGIFEQRLYANAAKDSLQNRKRFRDVGKNAAANSVSDWRIYHQWAAAEQCVTQDFQMASKVYERGVSCVIKSLKDAILLSDKAIKYHLWRHDEREALGYAERQLELLSSSLHDGLVRASWNNLVNVESVLGLPSLPKTIKRRTERYNELPHMSIIDRYRVGNYLPCSDEDIDWLEFVDDFTKARKEEQEPVFETLVPLKNASISEGCLNQKDTHVSLPEIPLWSVLELGSNREQSSSVQDADEVVGPRTFRGRLVYKLKIDDKTDARMKREERIRKEMEGNEENDKTLGGVHNALHVLVEKISAKKWNPTQLRICRNLSVDWLMNTLTMGELDLVKKRR</sequence>
<protein>
    <submittedName>
        <fullName evidence="1">Uncharacterized protein</fullName>
    </submittedName>
</protein>
<dbReference type="GeneID" id="39988501"/>
<comment type="caution">
    <text evidence="1">The sequence shown here is derived from an EMBL/GenBank/DDBJ whole genome shotgun (WGS) entry which is preliminary data.</text>
</comment>
<dbReference type="EMBL" id="NBCO01000031">
    <property type="protein sequence ID" value="ORC86054.1"/>
    <property type="molecule type" value="Genomic_DNA"/>
</dbReference>
<reference evidence="1 2" key="1">
    <citation type="submission" date="2017-03" db="EMBL/GenBank/DDBJ databases">
        <title>An alternative strategy for trypanosome survival in the mammalian bloodstream revealed through genome and transcriptome analysis of the ubiquitous bovine parasite Trypanosoma (Megatrypanum) theileri.</title>
        <authorList>
            <person name="Kelly S."/>
            <person name="Ivens A."/>
            <person name="Mott A."/>
            <person name="O'Neill E."/>
            <person name="Emms D."/>
            <person name="Macleod O."/>
            <person name="Voorheis P."/>
            <person name="Matthews J."/>
            <person name="Matthews K."/>
            <person name="Carrington M."/>
        </authorList>
    </citation>
    <scope>NUCLEOTIDE SEQUENCE [LARGE SCALE GENOMIC DNA]</scope>
    <source>
        <strain evidence="1">Edinburgh</strain>
    </source>
</reference>
<dbReference type="Gene3D" id="1.25.40.10">
    <property type="entry name" value="Tetratricopeptide repeat domain"/>
    <property type="match status" value="2"/>
</dbReference>
<proteinExistence type="predicted"/>
<dbReference type="InterPro" id="IPR011990">
    <property type="entry name" value="TPR-like_helical_dom_sf"/>
</dbReference>
<name>A0A1X0NMW7_9TRYP</name>